<evidence type="ECO:0000313" key="9">
    <source>
        <dbReference type="EMBL" id="MBT1695508.1"/>
    </source>
</evidence>
<dbReference type="Pfam" id="PF12704">
    <property type="entry name" value="MacB_PCD"/>
    <property type="match status" value="2"/>
</dbReference>
<dbReference type="GO" id="GO:0005886">
    <property type="term" value="C:plasma membrane"/>
    <property type="evidence" value="ECO:0007669"/>
    <property type="project" value="UniProtKB-SubCell"/>
</dbReference>
<feature type="domain" description="MacB-like periplasmic core" evidence="8">
    <location>
        <begin position="434"/>
        <end position="625"/>
    </location>
</feature>
<sequence>MIRNYLLLAFRNFARNKNYTLLNILGLSVGITSCIILFLLILHESSFDKFHHQYDRIYRVVREDKSASGIVHEAVTPYPFGAAFRQDFTDIPLATQFHYQDEGYIAIRDEKHRVEETLFADSLFFDVFDFEVLSGNPRKDLAEPNKAFLTTSLATKLNIGVGDKFKLNNKIDLEVVGLLQDPPPNSHIHFTMMVSLPSFTKEFFGWPVDRWGLNSAGFSYIVLPEKISVDQVNSRFKDFVKKYYDPEEAERNTYLLQPLSETHFDTRYRVTPGSAANVEITDLIVLGVLASFILIIACINFINLATALAVKKSKEIGIRKTLGAKRGQLTMYFLSETFLLIIATVIISLCLVEWILPWLRGFLEKDIQFNLFSNPSLLLFLVALIIVATLLSGFYPAVILSGFDPVAVLKNKITVKGSSGAFVRRMLVIFQFVIAQMMIVGMLIVTDQMNFFHSAPLGFATEAIVNVPLPDNDPELLNNFRTRLESNPAIKHVSFAVGAPTSDANIGTGFFLMEKGPDENYGVSVKTVDVHYKDTYGIKLLAGRWFNESEEKAAMDTTLKNDVRYSVVINEAAAKTLGFFSAEEALDKRVHIGLNDIAAPIVGVAEDFHITSLRSKIDPVVMIIYPGLYYDAGIAIESTKMPETIDHIKKTWTELFPGDYFDYEFLDKHLENLYRAEKRQLILFRVFSGISIFIGCLGLLGLVSFMANQKLKEIGVRKVFGASVPSILMIFSVEFVRLVFIAFAIAAPLSYFLMDKWLQNFEYHIAIHWSVFLAGLIVTTLIALITVGYRSIRAGMANPIESLRAE</sequence>
<name>A0AAP2DFF0_9BACT</name>
<evidence type="ECO:0000259" key="8">
    <source>
        <dbReference type="Pfam" id="PF12704"/>
    </source>
</evidence>
<comment type="caution">
    <text evidence="9">The sequence shown here is derived from an EMBL/GenBank/DDBJ whole genome shotgun (WGS) entry which is preliminary data.</text>
</comment>
<proteinExistence type="predicted"/>
<feature type="domain" description="ABC3 transporter permease C-terminal" evidence="7">
    <location>
        <begin position="686"/>
        <end position="795"/>
    </location>
</feature>
<evidence type="ECO:0000256" key="4">
    <source>
        <dbReference type="ARBA" id="ARBA00022989"/>
    </source>
</evidence>
<dbReference type="GO" id="GO:0022857">
    <property type="term" value="F:transmembrane transporter activity"/>
    <property type="evidence" value="ECO:0007669"/>
    <property type="project" value="TreeGrafter"/>
</dbReference>
<keyword evidence="5 6" id="KW-0472">Membrane</keyword>
<evidence type="ECO:0000256" key="2">
    <source>
        <dbReference type="ARBA" id="ARBA00022475"/>
    </source>
</evidence>
<organism evidence="9 10">
    <name type="scientific">Chryseosolibacter histidini</name>
    <dbReference type="NCBI Taxonomy" id="2782349"/>
    <lineage>
        <taxon>Bacteria</taxon>
        <taxon>Pseudomonadati</taxon>
        <taxon>Bacteroidota</taxon>
        <taxon>Cytophagia</taxon>
        <taxon>Cytophagales</taxon>
        <taxon>Chryseotaleaceae</taxon>
        <taxon>Chryseosolibacter</taxon>
    </lineage>
</organism>
<dbReference type="InterPro" id="IPR050250">
    <property type="entry name" value="Macrolide_Exporter_MacB"/>
</dbReference>
<dbReference type="AlphaFoldDB" id="A0AAP2DFF0"/>
<feature type="transmembrane region" description="Helical" evidence="6">
    <location>
        <begin position="376"/>
        <end position="401"/>
    </location>
</feature>
<dbReference type="PANTHER" id="PTHR30572:SF18">
    <property type="entry name" value="ABC-TYPE MACROLIDE FAMILY EXPORT SYSTEM PERMEASE COMPONENT 2"/>
    <property type="match status" value="1"/>
</dbReference>
<feature type="transmembrane region" description="Helical" evidence="6">
    <location>
        <begin position="331"/>
        <end position="356"/>
    </location>
</feature>
<evidence type="ECO:0000256" key="6">
    <source>
        <dbReference type="SAM" id="Phobius"/>
    </source>
</evidence>
<dbReference type="Proteomes" id="UP001319200">
    <property type="component" value="Unassembled WGS sequence"/>
</dbReference>
<feature type="transmembrane region" description="Helical" evidence="6">
    <location>
        <begin position="422"/>
        <end position="445"/>
    </location>
</feature>
<dbReference type="PROSITE" id="PS51257">
    <property type="entry name" value="PROKAR_LIPOPROTEIN"/>
    <property type="match status" value="1"/>
</dbReference>
<keyword evidence="2" id="KW-1003">Cell membrane</keyword>
<protein>
    <submittedName>
        <fullName evidence="9">ABC transporter permease</fullName>
    </submittedName>
</protein>
<evidence type="ECO:0000259" key="7">
    <source>
        <dbReference type="Pfam" id="PF02687"/>
    </source>
</evidence>
<feature type="transmembrane region" description="Helical" evidence="6">
    <location>
        <begin position="21"/>
        <end position="42"/>
    </location>
</feature>
<feature type="transmembrane region" description="Helical" evidence="6">
    <location>
        <begin position="283"/>
        <end position="310"/>
    </location>
</feature>
<reference evidence="9 10" key="1">
    <citation type="submission" date="2021-05" db="EMBL/GenBank/DDBJ databases">
        <title>A Polyphasic approach of four new species of the genus Ohtaekwangia: Ohtaekwangia histidinii sp. nov., Ohtaekwangia cretensis sp. nov., Ohtaekwangia indiensis sp. nov., Ohtaekwangia reichenbachii sp. nov. from diverse environment.</title>
        <authorList>
            <person name="Octaviana S."/>
        </authorList>
    </citation>
    <scope>NUCLEOTIDE SEQUENCE [LARGE SCALE GENOMIC DNA]</scope>
    <source>
        <strain evidence="9 10">PWU4</strain>
    </source>
</reference>
<keyword evidence="4 6" id="KW-1133">Transmembrane helix</keyword>
<dbReference type="PANTHER" id="PTHR30572">
    <property type="entry name" value="MEMBRANE COMPONENT OF TRANSPORTER-RELATED"/>
    <property type="match status" value="1"/>
</dbReference>
<dbReference type="InterPro" id="IPR003838">
    <property type="entry name" value="ABC3_permease_C"/>
</dbReference>
<dbReference type="RefSeq" id="WP_254159888.1">
    <property type="nucleotide sequence ID" value="NZ_JAHESF010000001.1"/>
</dbReference>
<gene>
    <name evidence="9" type="ORF">KK083_01385</name>
</gene>
<keyword evidence="3 6" id="KW-0812">Transmembrane</keyword>
<dbReference type="Pfam" id="PF02687">
    <property type="entry name" value="FtsX"/>
    <property type="match status" value="2"/>
</dbReference>
<feature type="transmembrane region" description="Helical" evidence="6">
    <location>
        <begin position="719"/>
        <end position="746"/>
    </location>
</feature>
<dbReference type="InterPro" id="IPR025857">
    <property type="entry name" value="MacB_PCD"/>
</dbReference>
<keyword evidence="10" id="KW-1185">Reference proteome</keyword>
<feature type="transmembrane region" description="Helical" evidence="6">
    <location>
        <begin position="682"/>
        <end position="707"/>
    </location>
</feature>
<dbReference type="EMBL" id="JAHESF010000001">
    <property type="protein sequence ID" value="MBT1695508.1"/>
    <property type="molecule type" value="Genomic_DNA"/>
</dbReference>
<evidence type="ECO:0000313" key="10">
    <source>
        <dbReference type="Proteomes" id="UP001319200"/>
    </source>
</evidence>
<accession>A0AAP2DFF0</accession>
<evidence type="ECO:0000256" key="1">
    <source>
        <dbReference type="ARBA" id="ARBA00004651"/>
    </source>
</evidence>
<evidence type="ECO:0000256" key="5">
    <source>
        <dbReference type="ARBA" id="ARBA00023136"/>
    </source>
</evidence>
<feature type="domain" description="ABC3 transporter permease C-terminal" evidence="7">
    <location>
        <begin position="288"/>
        <end position="402"/>
    </location>
</feature>
<evidence type="ECO:0000256" key="3">
    <source>
        <dbReference type="ARBA" id="ARBA00022692"/>
    </source>
</evidence>
<feature type="domain" description="MacB-like periplasmic core" evidence="8">
    <location>
        <begin position="20"/>
        <end position="237"/>
    </location>
</feature>
<comment type="subcellular location">
    <subcellularLocation>
        <location evidence="1">Cell membrane</location>
        <topology evidence="1">Multi-pass membrane protein</topology>
    </subcellularLocation>
</comment>
<feature type="transmembrane region" description="Helical" evidence="6">
    <location>
        <begin position="766"/>
        <end position="789"/>
    </location>
</feature>